<evidence type="ECO:0000256" key="2">
    <source>
        <dbReference type="ARBA" id="ARBA00010566"/>
    </source>
</evidence>
<dbReference type="InterPro" id="IPR002020">
    <property type="entry name" value="Citrate_synthase"/>
</dbReference>
<dbReference type="Gene3D" id="1.10.230.10">
    <property type="entry name" value="Cytochrome P450-Terp, domain 2"/>
    <property type="match status" value="1"/>
</dbReference>
<evidence type="ECO:0000313" key="9">
    <source>
        <dbReference type="Proteomes" id="UP000033428"/>
    </source>
</evidence>
<feature type="active site" evidence="6">
    <location>
        <position position="339"/>
    </location>
</feature>
<reference evidence="8 9" key="1">
    <citation type="submission" date="2015-02" db="EMBL/GenBank/DDBJ databases">
        <title>Single-cell genomics of uncultivated deep-branching MTB reveals a conserved set of magnetosome genes.</title>
        <authorList>
            <person name="Kolinko S."/>
            <person name="Richter M."/>
            <person name="Glockner F.O."/>
            <person name="Brachmann A."/>
            <person name="Schuler D."/>
        </authorList>
    </citation>
    <scope>NUCLEOTIDE SEQUENCE [LARGE SCALE GENOMIC DNA]</scope>
    <source>
        <strain evidence="8">SKK-01</strain>
    </source>
</reference>
<dbReference type="GO" id="GO:0036440">
    <property type="term" value="F:citrate synthase activity"/>
    <property type="evidence" value="ECO:0007669"/>
    <property type="project" value="UniProtKB-EC"/>
</dbReference>
<dbReference type="InterPro" id="IPR016142">
    <property type="entry name" value="Citrate_synth-like_lrg_a-sub"/>
</dbReference>
<dbReference type="PRINTS" id="PR00143">
    <property type="entry name" value="CITRTSNTHASE"/>
</dbReference>
<dbReference type="InterPro" id="IPR019810">
    <property type="entry name" value="Citrate_synthase_AS"/>
</dbReference>
<name>A0A0F0CVD5_9BACT</name>
<evidence type="ECO:0000256" key="6">
    <source>
        <dbReference type="PIRSR" id="PIRSR001369-1"/>
    </source>
</evidence>
<comment type="pathway">
    <text evidence="1">Carbohydrate metabolism; tricarboxylic acid cycle; isocitrate from oxaloacetate: step 1/2.</text>
</comment>
<dbReference type="GO" id="GO:0006099">
    <property type="term" value="P:tricarboxylic acid cycle"/>
    <property type="evidence" value="ECO:0007669"/>
    <property type="project" value="UniProtKB-UniPathway"/>
</dbReference>
<dbReference type="PANTHER" id="PTHR11739:SF4">
    <property type="entry name" value="CITRATE SYNTHASE, PEROXISOMAL"/>
    <property type="match status" value="1"/>
</dbReference>
<dbReference type="Proteomes" id="UP000033428">
    <property type="component" value="Unassembled WGS sequence"/>
</dbReference>
<evidence type="ECO:0000256" key="5">
    <source>
        <dbReference type="PIRNR" id="PIRNR001369"/>
    </source>
</evidence>
<keyword evidence="8" id="KW-0012">Acyltransferase</keyword>
<organism evidence="8 9">
    <name type="scientific">Candidatus Omnitrophus magneticus</name>
    <dbReference type="NCBI Taxonomy" id="1609969"/>
    <lineage>
        <taxon>Bacteria</taxon>
        <taxon>Pseudomonadati</taxon>
        <taxon>Candidatus Omnitrophota</taxon>
        <taxon>Candidatus Omnitrophus</taxon>
    </lineage>
</organism>
<dbReference type="PROSITE" id="PS00480">
    <property type="entry name" value="CITRATE_SYNTHASE"/>
    <property type="match status" value="1"/>
</dbReference>
<evidence type="ECO:0000256" key="1">
    <source>
        <dbReference type="ARBA" id="ARBA00004751"/>
    </source>
</evidence>
<evidence type="ECO:0000256" key="3">
    <source>
        <dbReference type="ARBA" id="ARBA00022679"/>
    </source>
</evidence>
<dbReference type="InterPro" id="IPR024176">
    <property type="entry name" value="Citrate_synthase_bac-typ"/>
</dbReference>
<sequence length="452" mass="50596">MIEQNSKNINIHEITRLILAAKEKAMKETESTPEPGLTGLIKWPVTCLVGPGLEGAISCETKVGYVNGAKGWLIYRGYDIFDLCAYSTFEEVSYLLLFGELPSKEALDVFKKKLIDYRSIINTQRFLMSFALEEMNTMAAMRMGVNFMRQEFSYKGARAENKVVIGSDEDSIAMETTPRGEERAIYEFAREEDEKERELEMCYHLIGGVPAIAATISRIRNGKLPIEPDPSLSHSANFLYMMTGIRPTPLEERIMDVCLILHADHGMNASTFAAMVVASTLSDFYFSIGSGIAALNGPLHGGANEQVMNMLKEISSPENVKSWLQDKIDKKARVMGFGHRVYKAYDPRARVLGPLAEYLASFSDAETQKLFQTAKVLEQEVITAFGAKKGIFPNVDFYSGIVYSCLGIQAELFTPIFAVSRVAGWTSRVLEYLKNNRIFRPRAMYVGDFAKE</sequence>
<dbReference type="PANTHER" id="PTHR11739">
    <property type="entry name" value="CITRATE SYNTHASE"/>
    <property type="match status" value="1"/>
</dbReference>
<evidence type="ECO:0000256" key="4">
    <source>
        <dbReference type="ARBA" id="ARBA00049288"/>
    </source>
</evidence>
<dbReference type="InterPro" id="IPR016143">
    <property type="entry name" value="Citrate_synth-like_sm_a-sub"/>
</dbReference>
<dbReference type="SUPFAM" id="SSF48256">
    <property type="entry name" value="Citrate synthase"/>
    <property type="match status" value="1"/>
</dbReference>
<feature type="active site" evidence="6">
    <location>
        <position position="396"/>
    </location>
</feature>
<evidence type="ECO:0000313" key="8">
    <source>
        <dbReference type="EMBL" id="KJJ85994.1"/>
    </source>
</evidence>
<comment type="caution">
    <text evidence="8">The sequence shown here is derived from an EMBL/GenBank/DDBJ whole genome shotgun (WGS) entry which is preliminary data.</text>
</comment>
<dbReference type="AlphaFoldDB" id="A0A0F0CVD5"/>
<gene>
    <name evidence="8" type="ORF">OMAG_000178</name>
</gene>
<dbReference type="GO" id="GO:0005975">
    <property type="term" value="P:carbohydrate metabolic process"/>
    <property type="evidence" value="ECO:0007669"/>
    <property type="project" value="TreeGrafter"/>
</dbReference>
<dbReference type="InterPro" id="IPR036969">
    <property type="entry name" value="Citrate_synthase_sf"/>
</dbReference>
<protein>
    <recommendedName>
        <fullName evidence="5">Citrate synthase</fullName>
    </recommendedName>
</protein>
<keyword evidence="9" id="KW-1185">Reference proteome</keyword>
<accession>A0A0F0CVD5</accession>
<keyword evidence="3 5" id="KW-0808">Transferase</keyword>
<proteinExistence type="inferred from homology"/>
<evidence type="ECO:0000256" key="7">
    <source>
        <dbReference type="RuleBase" id="RU003406"/>
    </source>
</evidence>
<dbReference type="UniPathway" id="UPA00223"/>
<dbReference type="PATRIC" id="fig|1609969.3.peg.214"/>
<comment type="similarity">
    <text evidence="2 5 7">Belongs to the citrate synthase family.</text>
</comment>
<dbReference type="EMBL" id="JYNY01000032">
    <property type="protein sequence ID" value="KJJ85994.1"/>
    <property type="molecule type" value="Genomic_DNA"/>
</dbReference>
<comment type="catalytic activity">
    <reaction evidence="4">
        <text>oxaloacetate + acetyl-CoA + H2O = citrate + CoA + H(+)</text>
        <dbReference type="Rhea" id="RHEA:16845"/>
        <dbReference type="ChEBI" id="CHEBI:15377"/>
        <dbReference type="ChEBI" id="CHEBI:15378"/>
        <dbReference type="ChEBI" id="CHEBI:16452"/>
        <dbReference type="ChEBI" id="CHEBI:16947"/>
        <dbReference type="ChEBI" id="CHEBI:57287"/>
        <dbReference type="ChEBI" id="CHEBI:57288"/>
        <dbReference type="EC" id="2.3.3.16"/>
    </reaction>
</comment>
<dbReference type="Gene3D" id="1.10.580.10">
    <property type="entry name" value="Citrate Synthase, domain 1"/>
    <property type="match status" value="1"/>
</dbReference>
<dbReference type="PIRSF" id="PIRSF001369">
    <property type="entry name" value="Citrate_synth"/>
    <property type="match status" value="1"/>
</dbReference>
<dbReference type="Pfam" id="PF00285">
    <property type="entry name" value="Citrate_synt"/>
    <property type="match status" value="1"/>
</dbReference>